<dbReference type="HOGENOM" id="CLU_2791084_0_0_5"/>
<keyword evidence="2" id="KW-1185">Reference proteome</keyword>
<dbReference type="EMBL" id="AEYE02000027">
    <property type="protein sequence ID" value="EPE96187.1"/>
    <property type="molecule type" value="Genomic_DNA"/>
</dbReference>
<dbReference type="Proteomes" id="UP000014411">
    <property type="component" value="Unassembled WGS sequence"/>
</dbReference>
<evidence type="ECO:0000313" key="2">
    <source>
        <dbReference type="Proteomes" id="UP000014411"/>
    </source>
</evidence>
<evidence type="ECO:0000313" key="1">
    <source>
        <dbReference type="EMBL" id="EPE96187.1"/>
    </source>
</evidence>
<accession>S3HBW9</accession>
<sequence length="68" mass="7370">MSFEEVVANHCGMAPLHLLGDAELDLYRDEILRADDDVKIAIHHHGCPGSATSAIGVFVDVHANLRCC</sequence>
<proteinExistence type="predicted"/>
<name>S3HBW9_9HYPH</name>
<protein>
    <submittedName>
        <fullName evidence="1">Uncharacterized protein</fullName>
    </submittedName>
</protein>
<comment type="caution">
    <text evidence="1">The sequence shown here is derived from an EMBL/GenBank/DDBJ whole genome shotgun (WGS) entry which is preliminary data.</text>
</comment>
<dbReference type="AlphaFoldDB" id="S3HBW9"/>
<reference evidence="1 2" key="1">
    <citation type="journal article" date="2012" name="J. Bacteriol.">
        <title>Genome sequence of Rhizobium grahamii CCGE502, a broad-host-range symbiont with low nodulation competitiveness in Phaseolus vulgaris.</title>
        <authorList>
            <person name="Althabegoiti M.J."/>
            <person name="Lozano L."/>
            <person name="Torres-Tejerizo G."/>
            <person name="Ormeno-Orrillo E."/>
            <person name="Rogel M.A."/>
            <person name="Gonzalez V."/>
            <person name="Martinez-Romero E."/>
        </authorList>
    </citation>
    <scope>NUCLEOTIDE SEQUENCE [LARGE SCALE GENOMIC DNA]</scope>
    <source>
        <strain evidence="1 2">CCGE 502</strain>
    </source>
</reference>
<gene>
    <name evidence="1" type="ORF">RGCCGE502_21455</name>
</gene>
<organism evidence="1 2">
    <name type="scientific">Rhizobium grahamii CCGE 502</name>
    <dbReference type="NCBI Taxonomy" id="990285"/>
    <lineage>
        <taxon>Bacteria</taxon>
        <taxon>Pseudomonadati</taxon>
        <taxon>Pseudomonadota</taxon>
        <taxon>Alphaproteobacteria</taxon>
        <taxon>Hyphomicrobiales</taxon>
        <taxon>Rhizobiaceae</taxon>
        <taxon>Rhizobium/Agrobacterium group</taxon>
        <taxon>Rhizobium</taxon>
    </lineage>
</organism>